<keyword evidence="1" id="KW-1133">Transmembrane helix</keyword>
<keyword evidence="1" id="KW-0812">Transmembrane</keyword>
<comment type="caution">
    <text evidence="2">The sequence shown here is derived from an EMBL/GenBank/DDBJ whole genome shotgun (WGS) entry which is preliminary data.</text>
</comment>
<keyword evidence="1" id="KW-0472">Membrane</keyword>
<organism evidence="2 3">
    <name type="scientific">Sneathia sanguinegens</name>
    <dbReference type="NCBI Taxonomy" id="40543"/>
    <lineage>
        <taxon>Bacteria</taxon>
        <taxon>Fusobacteriati</taxon>
        <taxon>Fusobacteriota</taxon>
        <taxon>Fusobacteriia</taxon>
        <taxon>Fusobacteriales</taxon>
        <taxon>Leptotrichiaceae</taxon>
        <taxon>Sneathia</taxon>
    </lineage>
</organism>
<evidence type="ECO:0000256" key="1">
    <source>
        <dbReference type="SAM" id="Phobius"/>
    </source>
</evidence>
<keyword evidence="3" id="KW-1185">Reference proteome</keyword>
<feature type="transmembrane region" description="Helical" evidence="1">
    <location>
        <begin position="152"/>
        <end position="177"/>
    </location>
</feature>
<feature type="transmembrane region" description="Helical" evidence="1">
    <location>
        <begin position="204"/>
        <end position="223"/>
    </location>
</feature>
<dbReference type="RefSeq" id="WP_066730073.1">
    <property type="nucleotide sequence ID" value="NZ_CAMPUK010000005.1"/>
</dbReference>
<gene>
    <name evidence="2" type="ORF">QQA45_02935</name>
</gene>
<evidence type="ECO:0000313" key="3">
    <source>
        <dbReference type="Proteomes" id="UP001225134"/>
    </source>
</evidence>
<dbReference type="EMBL" id="JASSPP010000003">
    <property type="protein sequence ID" value="MDK9580470.1"/>
    <property type="molecule type" value="Genomic_DNA"/>
</dbReference>
<proteinExistence type="predicted"/>
<protein>
    <submittedName>
        <fullName evidence="2">ABC-2 family transporter protein</fullName>
    </submittedName>
</protein>
<feature type="transmembrane region" description="Helical" evidence="1">
    <location>
        <begin position="21"/>
        <end position="51"/>
    </location>
</feature>
<evidence type="ECO:0000313" key="2">
    <source>
        <dbReference type="EMBL" id="MDK9580470.1"/>
    </source>
</evidence>
<accession>A0ABT7HLC0</accession>
<dbReference type="PANTHER" id="PTHR36833:SF1">
    <property type="entry name" value="INTEGRAL MEMBRANE TRANSPORT PROTEIN"/>
    <property type="match status" value="1"/>
</dbReference>
<sequence length="266" mass="31347">MKLLIHYIKVYLIRFKFSFKIFTNSLLNFFIGTFAYMIMQIGGILFISIIFQQIPQINGFNFYQMLAIYSFAQITKGLDHFYSDYLWFFASNGVIRGTYDKYLTRPLNPIFQILIEKVQFDAIGEILIGILLFSHSIRSLKISIDIFFILKLIFFIICGCIVYTCIKIIGTAFAFFLKRSFNLVRALYSMSEFAKYPLTIYPKFIRILLTYVIAYSLTGYYPVKYLIIENLNFSILLKFILIILFLIYITKFIWKEGEKRYESSGS</sequence>
<feature type="transmembrane region" description="Helical" evidence="1">
    <location>
        <begin position="235"/>
        <end position="254"/>
    </location>
</feature>
<name>A0ABT7HLC0_9FUSO</name>
<dbReference type="Pfam" id="PF06182">
    <property type="entry name" value="ABC2_membrane_6"/>
    <property type="match status" value="1"/>
</dbReference>
<dbReference type="PANTHER" id="PTHR36833">
    <property type="entry name" value="SLR0610 PROTEIN-RELATED"/>
    <property type="match status" value="1"/>
</dbReference>
<dbReference type="InterPro" id="IPR010390">
    <property type="entry name" value="ABC-2_transporter-like"/>
</dbReference>
<dbReference type="Proteomes" id="UP001225134">
    <property type="component" value="Unassembled WGS sequence"/>
</dbReference>
<reference evidence="2 3" key="1">
    <citation type="submission" date="2023-06" db="EMBL/GenBank/DDBJ databases">
        <title>Antibody response to the Sneathia vaginalis cytopathogenic toxin A during pregnancy.</title>
        <authorList>
            <person name="Mccoy Z.T."/>
            <person name="Serrano M.G."/>
            <person name="Spaine K."/>
            <person name="Edwards D.J."/>
            <person name="Buck G.A."/>
            <person name="Jefferson K."/>
        </authorList>
    </citation>
    <scope>NUCLEOTIDE SEQUENCE [LARGE SCALE GENOMIC DNA]</scope>
    <source>
        <strain evidence="2 3">CCUG 42621</strain>
    </source>
</reference>